<reference evidence="1 2" key="1">
    <citation type="submission" date="2009-10" db="EMBL/GenBank/DDBJ databases">
        <authorList>
            <person name="Weinstock G."/>
            <person name="Sodergren E."/>
            <person name="Clifton S."/>
            <person name="Fulton L."/>
            <person name="Fulton B."/>
            <person name="Courtney L."/>
            <person name="Fronick C."/>
            <person name="Harrison M."/>
            <person name="Strong C."/>
            <person name="Farmer C."/>
            <person name="Delahaunty K."/>
            <person name="Markovic C."/>
            <person name="Hall O."/>
            <person name="Minx P."/>
            <person name="Tomlinson C."/>
            <person name="Mitreva M."/>
            <person name="Nelson J."/>
            <person name="Hou S."/>
            <person name="Wollam A."/>
            <person name="Pepin K.H."/>
            <person name="Johnson M."/>
            <person name="Bhonagiri V."/>
            <person name="Nash W.E."/>
            <person name="Warren W."/>
            <person name="Chinwalla A."/>
            <person name="Mardis E.R."/>
            <person name="Wilson R.K."/>
        </authorList>
    </citation>
    <scope>NUCLEOTIDE SEQUENCE [LARGE SCALE GENOMIC DNA]</scope>
    <source>
        <strain evidence="1 2">ATCC 14685</strain>
    </source>
</reference>
<name>D0W3E5_NEICI</name>
<organism evidence="1 2">
    <name type="scientific">Neisseria cinerea ATCC 14685</name>
    <dbReference type="NCBI Taxonomy" id="546262"/>
    <lineage>
        <taxon>Bacteria</taxon>
        <taxon>Pseudomonadati</taxon>
        <taxon>Pseudomonadota</taxon>
        <taxon>Betaproteobacteria</taxon>
        <taxon>Neisseriales</taxon>
        <taxon>Neisseriaceae</taxon>
        <taxon>Neisseria</taxon>
    </lineage>
</organism>
<evidence type="ECO:0000313" key="2">
    <source>
        <dbReference type="Proteomes" id="UP000003294"/>
    </source>
</evidence>
<comment type="caution">
    <text evidence="1">The sequence shown here is derived from an EMBL/GenBank/DDBJ whole genome shotgun (WGS) entry which is preliminary data.</text>
</comment>
<dbReference type="AlphaFoldDB" id="D0W3E5"/>
<sequence length="145" mass="17104">MCVPYSSLIYLPLQTGRSGRQKRFYGRKQFAFFKPRMIAKRYGKIRVPYFVPVFGFRHHLPQFGMVPLETGFELGGNILPDRGEHGFFFAKMDFQLGKMGLELVPVFLFRRTQQAHAQGKRMVMLARKSNKCRMSFQRFHDFELQ</sequence>
<evidence type="ECO:0000313" key="1">
    <source>
        <dbReference type="EMBL" id="EEZ71599.1"/>
    </source>
</evidence>
<accession>D0W3E5</accession>
<dbReference type="Proteomes" id="UP000003294">
    <property type="component" value="Unassembled WGS sequence"/>
</dbReference>
<dbReference type="EMBL" id="ACDY02000006">
    <property type="protein sequence ID" value="EEZ71599.1"/>
    <property type="molecule type" value="Genomic_DNA"/>
</dbReference>
<gene>
    <name evidence="1" type="ORF">NEICINOT_04182</name>
</gene>
<protein>
    <submittedName>
        <fullName evidence="1">Uncharacterized protein</fullName>
    </submittedName>
</protein>
<proteinExistence type="predicted"/>